<feature type="compositionally biased region" description="Basic and acidic residues" evidence="8">
    <location>
        <begin position="9"/>
        <end position="20"/>
    </location>
</feature>
<dbReference type="GO" id="GO:0036064">
    <property type="term" value="C:ciliary basal body"/>
    <property type="evidence" value="ECO:0007669"/>
    <property type="project" value="TreeGrafter"/>
</dbReference>
<evidence type="ECO:0000256" key="3">
    <source>
        <dbReference type="ARBA" id="ARBA00014087"/>
    </source>
</evidence>
<comment type="subcellular location">
    <subcellularLocation>
        <location evidence="1">Cell projection</location>
        <location evidence="1">Cilium</location>
    </subcellularLocation>
</comment>
<dbReference type="InterPro" id="IPR038844">
    <property type="entry name" value="CFAP157"/>
</dbReference>
<dbReference type="PANTHER" id="PTHR31954:SF1">
    <property type="entry name" value="CILIA- AND FLAGELLA-ASSOCIATED PROTEIN 157"/>
    <property type="match status" value="1"/>
</dbReference>
<keyword evidence="4 7" id="KW-0175">Coiled coil</keyword>
<dbReference type="PANTHER" id="PTHR31954">
    <property type="entry name" value="CILIA- AND FLAGELLA-ASSOCIATED PROTEIN 157"/>
    <property type="match status" value="1"/>
</dbReference>
<accession>A0A8T2Q4D2</accession>
<keyword evidence="10" id="KW-1185">Reference proteome</keyword>
<keyword evidence="6" id="KW-0966">Cell projection</keyword>
<evidence type="ECO:0000256" key="7">
    <source>
        <dbReference type="SAM" id="Coils"/>
    </source>
</evidence>
<feature type="region of interest" description="Disordered" evidence="8">
    <location>
        <begin position="1"/>
        <end position="20"/>
    </location>
</feature>
<evidence type="ECO:0000256" key="8">
    <source>
        <dbReference type="SAM" id="MobiDB-lite"/>
    </source>
</evidence>
<comment type="similarity">
    <text evidence="2">Belongs to the CFAP157 family.</text>
</comment>
<evidence type="ECO:0000256" key="5">
    <source>
        <dbReference type="ARBA" id="ARBA00023069"/>
    </source>
</evidence>
<evidence type="ECO:0000256" key="6">
    <source>
        <dbReference type="ARBA" id="ARBA00023273"/>
    </source>
</evidence>
<dbReference type="Proteomes" id="UP000825935">
    <property type="component" value="Chromosome 38"/>
</dbReference>
<gene>
    <name evidence="9" type="ORF">KP509_38G044300</name>
</gene>
<feature type="coiled-coil region" evidence="7">
    <location>
        <begin position="80"/>
        <end position="200"/>
    </location>
</feature>
<comment type="caution">
    <text evidence="9">The sequence shown here is derived from an EMBL/GenBank/DDBJ whole genome shotgun (WGS) entry which is preliminary data.</text>
</comment>
<evidence type="ECO:0000256" key="2">
    <source>
        <dbReference type="ARBA" id="ARBA00010841"/>
    </source>
</evidence>
<dbReference type="GO" id="GO:0008017">
    <property type="term" value="F:microtubule binding"/>
    <property type="evidence" value="ECO:0007669"/>
    <property type="project" value="TreeGrafter"/>
</dbReference>
<dbReference type="AlphaFoldDB" id="A0A8T2Q4D2"/>
<name>A0A8T2Q4D2_CERRI</name>
<sequence length="544" mass="62600">MPPKKGGSGRKDGSGRDDKAGNIEGLLLEKDLEIATLLDKLSRLEKRSLKLTVLTEKQHNAAKEMEEKLQDVISCLTIDVKEKEEKINGLEVALGDLKAESTATIEALTKDLNELRNTHKFVTEDLRLQLANAQVQLRDIDDFRAKKTAIEQEVVGLKEKIEEERKKHQDVISDIERAALQEKERLRKEMTVRIEETKIQMLQQMDEQLHAKTKRTMVENEQLGKELGYHVRQTEMLLEKNEKLVQENIELHRKVLLAKEVQEDLSHRNRMNQKTIRILLYKLRERHYRLKSEKHAQEQELKVLSYQHNSEPFDILELNQKSRPTDDKSDDITTRTAEEALKFLQACLESIETDHIDKIIKLRLNSRLKAEVGDRLKANSCHENPFDGLNSQEKHEVLMHILRAAVSLRAVCQNAGISSQWNESPHLDNISCKEEAFSVDEILKLPIERLCLGDAVVNKSERNVKSVSSSAQTDEMVKISFSTNHLRHWRRVDLIFFHPLFFREGRGGAYHFGNEASFAGMQCVRSWGINISASHTEDLLYGTC</sequence>
<keyword evidence="5" id="KW-0969">Cilium</keyword>
<dbReference type="OMA" id="ERHEFLM"/>
<dbReference type="EMBL" id="CM035443">
    <property type="protein sequence ID" value="KAH7278496.1"/>
    <property type="molecule type" value="Genomic_DNA"/>
</dbReference>
<protein>
    <recommendedName>
        <fullName evidence="3">Cilia- and flagella-associated protein 157</fullName>
    </recommendedName>
</protein>
<evidence type="ECO:0000256" key="4">
    <source>
        <dbReference type="ARBA" id="ARBA00023054"/>
    </source>
</evidence>
<reference evidence="9" key="1">
    <citation type="submission" date="2021-08" db="EMBL/GenBank/DDBJ databases">
        <title>WGS assembly of Ceratopteris richardii.</title>
        <authorList>
            <person name="Marchant D.B."/>
            <person name="Chen G."/>
            <person name="Jenkins J."/>
            <person name="Shu S."/>
            <person name="Leebens-Mack J."/>
            <person name="Grimwood J."/>
            <person name="Schmutz J."/>
            <person name="Soltis P."/>
            <person name="Soltis D."/>
            <person name="Chen Z.-H."/>
        </authorList>
    </citation>
    <scope>NUCLEOTIDE SEQUENCE</scope>
    <source>
        <strain evidence="9">Whitten #5841</strain>
        <tissue evidence="9">Leaf</tissue>
    </source>
</reference>
<evidence type="ECO:0000313" key="9">
    <source>
        <dbReference type="EMBL" id="KAH7278496.1"/>
    </source>
</evidence>
<dbReference type="OrthoDB" id="1901059at2759"/>
<evidence type="ECO:0000313" key="10">
    <source>
        <dbReference type="Proteomes" id="UP000825935"/>
    </source>
</evidence>
<organism evidence="9 10">
    <name type="scientific">Ceratopteris richardii</name>
    <name type="common">Triangle waterfern</name>
    <dbReference type="NCBI Taxonomy" id="49495"/>
    <lineage>
        <taxon>Eukaryota</taxon>
        <taxon>Viridiplantae</taxon>
        <taxon>Streptophyta</taxon>
        <taxon>Embryophyta</taxon>
        <taxon>Tracheophyta</taxon>
        <taxon>Polypodiopsida</taxon>
        <taxon>Polypodiidae</taxon>
        <taxon>Polypodiales</taxon>
        <taxon>Pteridineae</taxon>
        <taxon>Pteridaceae</taxon>
        <taxon>Parkerioideae</taxon>
        <taxon>Ceratopteris</taxon>
    </lineage>
</organism>
<evidence type="ECO:0000256" key="1">
    <source>
        <dbReference type="ARBA" id="ARBA00004138"/>
    </source>
</evidence>
<proteinExistence type="inferred from homology"/>